<dbReference type="Proteomes" id="UP000525686">
    <property type="component" value="Unassembled WGS sequence"/>
</dbReference>
<evidence type="ECO:0000256" key="1">
    <source>
        <dbReference type="SAM" id="MobiDB-lite"/>
    </source>
</evidence>
<organism evidence="2 3">
    <name type="scientific">Streptomyces alkaliterrae</name>
    <dbReference type="NCBI Taxonomy" id="2213162"/>
    <lineage>
        <taxon>Bacteria</taxon>
        <taxon>Bacillati</taxon>
        <taxon>Actinomycetota</taxon>
        <taxon>Actinomycetes</taxon>
        <taxon>Kitasatosporales</taxon>
        <taxon>Streptomycetaceae</taxon>
        <taxon>Streptomyces</taxon>
    </lineage>
</organism>
<evidence type="ECO:0000313" key="3">
    <source>
        <dbReference type="Proteomes" id="UP000525686"/>
    </source>
</evidence>
<gene>
    <name evidence="2" type="ORF">H3146_20550</name>
</gene>
<feature type="non-terminal residue" evidence="2">
    <location>
        <position position="66"/>
    </location>
</feature>
<feature type="region of interest" description="Disordered" evidence="1">
    <location>
        <begin position="1"/>
        <end position="21"/>
    </location>
</feature>
<comment type="caution">
    <text evidence="2">The sequence shown here is derived from an EMBL/GenBank/DDBJ whole genome shotgun (WGS) entry which is preliminary data.</text>
</comment>
<name>A0A7W3ZP84_9ACTN</name>
<sequence>MSDKDSTTPTTGGPAAARPGLRGHPRFLRLWASLASGAVGDQVLPVALSLYVLREGGGAADVGLVL</sequence>
<protein>
    <submittedName>
        <fullName evidence="2">Uncharacterized protein</fullName>
    </submittedName>
</protein>
<dbReference type="EMBL" id="JABJWZ010000240">
    <property type="protein sequence ID" value="MBB1255729.1"/>
    <property type="molecule type" value="Genomic_DNA"/>
</dbReference>
<accession>A0A7W3ZP84</accession>
<dbReference type="AlphaFoldDB" id="A0A7W3ZP84"/>
<reference evidence="3" key="1">
    <citation type="submission" date="2020-05" db="EMBL/GenBank/DDBJ databases">
        <title>Classification of alakaliphilic streptomycetes isolated from an alkaline soil next to Lonar Crater, India and a proposal for the recognition of Streptomyces alkaliterrae sp. nov.</title>
        <authorList>
            <person name="Golinska P."/>
        </authorList>
    </citation>
    <scope>NUCLEOTIDE SEQUENCE [LARGE SCALE GENOMIC DNA]</scope>
    <source>
        <strain evidence="3">OF3</strain>
    </source>
</reference>
<evidence type="ECO:0000313" key="2">
    <source>
        <dbReference type="EMBL" id="MBB1255729.1"/>
    </source>
</evidence>
<feature type="compositionally biased region" description="Low complexity" evidence="1">
    <location>
        <begin position="7"/>
        <end position="20"/>
    </location>
</feature>
<proteinExistence type="predicted"/>